<gene>
    <name evidence="1" type="ORF">PPG34_09990</name>
</gene>
<name>A0ABU3K8H4_9BACT</name>
<comment type="caution">
    <text evidence="1">The sequence shown here is derived from an EMBL/GenBank/DDBJ whole genome shotgun (WGS) entry which is preliminary data.</text>
</comment>
<proteinExistence type="predicted"/>
<dbReference type="RefSeq" id="WP_313833121.1">
    <property type="nucleotide sequence ID" value="NZ_JAQOUE010000001.1"/>
</dbReference>
<dbReference type="Proteomes" id="UP001250932">
    <property type="component" value="Unassembled WGS sequence"/>
</dbReference>
<keyword evidence="2" id="KW-1185">Reference proteome</keyword>
<evidence type="ECO:0000313" key="2">
    <source>
        <dbReference type="Proteomes" id="UP001250932"/>
    </source>
</evidence>
<evidence type="ECO:0000313" key="1">
    <source>
        <dbReference type="EMBL" id="MDT7042681.1"/>
    </source>
</evidence>
<accession>A0ABU3K8H4</accession>
<sequence>MKPKCGAKSKSTQQPCKNLAGFRTDHFGVGRCFMHGGKTPIKSGIYSTVVQNQWHNIYQDMLDQKETLASINDEIAFLRVCAMQTASGAEALLDSDQRKKACELGLELGILDSYTDRIRVLTEILERITRAVKRKVEIEQGIAIRLTPAQLTQFIEAFKTVVTRHVTNMKVVTAIGRDLSTLF</sequence>
<reference evidence="1 2" key="1">
    <citation type="journal article" date="2023" name="ISME J.">
        <title>Cultivation and genomic characterization of novel and ubiquitous marine nitrite-oxidizing bacteria from the Nitrospirales.</title>
        <authorList>
            <person name="Mueller A.J."/>
            <person name="Daebeler A."/>
            <person name="Herbold C.W."/>
            <person name="Kirkegaard R.H."/>
            <person name="Daims H."/>
        </authorList>
    </citation>
    <scope>NUCLEOTIDE SEQUENCE [LARGE SCALE GENOMIC DNA]</scope>
    <source>
        <strain evidence="1 2">EB</strain>
    </source>
</reference>
<protein>
    <submittedName>
        <fullName evidence="1">Uncharacterized protein</fullName>
    </submittedName>
</protein>
<organism evidence="1 2">
    <name type="scientific">Candidatus Nitronereus thalassa</name>
    <dbReference type="NCBI Taxonomy" id="3020898"/>
    <lineage>
        <taxon>Bacteria</taxon>
        <taxon>Pseudomonadati</taxon>
        <taxon>Nitrospirota</taxon>
        <taxon>Nitrospiria</taxon>
        <taxon>Nitrospirales</taxon>
        <taxon>Nitrospiraceae</taxon>
        <taxon>Candidatus Nitronereus</taxon>
    </lineage>
</organism>
<dbReference type="EMBL" id="JAQOUE010000001">
    <property type="protein sequence ID" value="MDT7042681.1"/>
    <property type="molecule type" value="Genomic_DNA"/>
</dbReference>